<evidence type="ECO:0000313" key="2">
    <source>
        <dbReference type="Proteomes" id="UP001638806"/>
    </source>
</evidence>
<protein>
    <submittedName>
        <fullName evidence="1">Uncharacterized protein</fullName>
    </submittedName>
</protein>
<gene>
    <name evidence="1" type="ORF">ACCO45_009779</name>
</gene>
<dbReference type="EMBL" id="JBGNUJ010000008">
    <property type="protein sequence ID" value="KAL3956933.1"/>
    <property type="molecule type" value="Genomic_DNA"/>
</dbReference>
<organism evidence="1 2">
    <name type="scientific">Purpureocillium lilacinum</name>
    <name type="common">Paecilomyces lilacinus</name>
    <dbReference type="NCBI Taxonomy" id="33203"/>
    <lineage>
        <taxon>Eukaryota</taxon>
        <taxon>Fungi</taxon>
        <taxon>Dikarya</taxon>
        <taxon>Ascomycota</taxon>
        <taxon>Pezizomycotina</taxon>
        <taxon>Sordariomycetes</taxon>
        <taxon>Hypocreomycetidae</taxon>
        <taxon>Hypocreales</taxon>
        <taxon>Ophiocordycipitaceae</taxon>
        <taxon>Purpureocillium</taxon>
    </lineage>
</organism>
<proteinExistence type="predicted"/>
<comment type="caution">
    <text evidence="1">The sequence shown here is derived from an EMBL/GenBank/DDBJ whole genome shotgun (WGS) entry which is preliminary data.</text>
</comment>
<accession>A0ACC4DNR0</accession>
<sequence length="272" mass="30534">MPSQTLSERAYGLVRLFFIFSGLALLAVTVYLADRLGRRHPEQILKPNIAAASISIVADALAVVLFLQQRCRVFIAVVILDIGSIVAACLGIPAVLSSANRYAGDVSPRHKRWRASDLIVLGLTILVFIDSGAGRNPKARQWHCLTSPYYGMYGFACTSVKWVRYQGISLAFDFQRLAYRNTKSREAPRLRALFTGLDFPRATIHPRLSRSSFMYSEEAQEPLKDALFVNNAELGAWSQRRKIDRRRLLVDAHRTSNKLNVVLSQAIFHDTP</sequence>
<reference evidence="1" key="1">
    <citation type="submission" date="2024-12" db="EMBL/GenBank/DDBJ databases">
        <title>Comparative genomics and development of molecular markers within Purpureocillium lilacinum and among Purpureocillium species.</title>
        <authorList>
            <person name="Yeh Z.-Y."/>
            <person name="Ni N.-T."/>
            <person name="Lo P.-H."/>
            <person name="Mushyakhwo K."/>
            <person name="Lin C.-F."/>
            <person name="Nai Y.-S."/>
        </authorList>
    </citation>
    <scope>NUCLEOTIDE SEQUENCE</scope>
    <source>
        <strain evidence="1">NCHU-NPUST-175</strain>
    </source>
</reference>
<keyword evidence="2" id="KW-1185">Reference proteome</keyword>
<name>A0ACC4DNR0_PURLI</name>
<dbReference type="Proteomes" id="UP001638806">
    <property type="component" value="Unassembled WGS sequence"/>
</dbReference>
<evidence type="ECO:0000313" key="1">
    <source>
        <dbReference type="EMBL" id="KAL3956933.1"/>
    </source>
</evidence>